<reference evidence="11" key="1">
    <citation type="journal article" date="2020" name="bioRxiv">
        <title>Comparative genomics of Chlamydomonas.</title>
        <authorList>
            <person name="Craig R.J."/>
            <person name="Hasan A.R."/>
            <person name="Ness R.W."/>
            <person name="Keightley P.D."/>
        </authorList>
    </citation>
    <scope>NUCLEOTIDE SEQUENCE</scope>
    <source>
        <strain evidence="11">CCAP 11/70</strain>
    </source>
</reference>
<feature type="compositionally biased region" description="Low complexity" evidence="8">
    <location>
        <begin position="1243"/>
        <end position="1256"/>
    </location>
</feature>
<evidence type="ECO:0000256" key="8">
    <source>
        <dbReference type="SAM" id="MobiDB-lite"/>
    </source>
</evidence>
<evidence type="ECO:0000313" key="11">
    <source>
        <dbReference type="EMBL" id="KAG2485333.1"/>
    </source>
</evidence>
<feature type="compositionally biased region" description="Low complexity" evidence="8">
    <location>
        <begin position="337"/>
        <end position="347"/>
    </location>
</feature>
<organism evidence="11 12">
    <name type="scientific">Edaphochlamys debaryana</name>
    <dbReference type="NCBI Taxonomy" id="47281"/>
    <lineage>
        <taxon>Eukaryota</taxon>
        <taxon>Viridiplantae</taxon>
        <taxon>Chlorophyta</taxon>
        <taxon>core chlorophytes</taxon>
        <taxon>Chlorophyceae</taxon>
        <taxon>CS clade</taxon>
        <taxon>Chlamydomonadales</taxon>
        <taxon>Chlamydomonadales incertae sedis</taxon>
        <taxon>Edaphochlamys</taxon>
    </lineage>
</organism>
<feature type="region of interest" description="Disordered" evidence="8">
    <location>
        <begin position="785"/>
        <end position="816"/>
    </location>
</feature>
<evidence type="ECO:0000313" key="12">
    <source>
        <dbReference type="Proteomes" id="UP000612055"/>
    </source>
</evidence>
<feature type="compositionally biased region" description="Polar residues" evidence="8">
    <location>
        <begin position="804"/>
        <end position="816"/>
    </location>
</feature>
<feature type="region of interest" description="Disordered" evidence="8">
    <location>
        <begin position="1158"/>
        <end position="1188"/>
    </location>
</feature>
<keyword evidence="4" id="KW-1133">Transmembrane helix</keyword>
<feature type="compositionally biased region" description="Low complexity" evidence="8">
    <location>
        <begin position="1274"/>
        <end position="1286"/>
    </location>
</feature>
<feature type="region of interest" description="Disordered" evidence="8">
    <location>
        <begin position="189"/>
        <end position="218"/>
    </location>
</feature>
<evidence type="ECO:0000256" key="4">
    <source>
        <dbReference type="ARBA" id="ARBA00022989"/>
    </source>
</evidence>
<evidence type="ECO:0000256" key="7">
    <source>
        <dbReference type="RuleBase" id="RU000405"/>
    </source>
</evidence>
<feature type="compositionally biased region" description="Low complexity" evidence="8">
    <location>
        <begin position="1158"/>
        <end position="1169"/>
    </location>
</feature>
<feature type="region of interest" description="Disordered" evidence="8">
    <location>
        <begin position="1071"/>
        <end position="1102"/>
    </location>
</feature>
<dbReference type="OrthoDB" id="548029at2759"/>
<dbReference type="GO" id="GO:0001653">
    <property type="term" value="F:peptide receptor activity"/>
    <property type="evidence" value="ECO:0007669"/>
    <property type="project" value="TreeGrafter"/>
</dbReference>
<feature type="domain" description="PAC" evidence="9">
    <location>
        <begin position="1367"/>
        <end position="1419"/>
    </location>
</feature>
<dbReference type="GO" id="GO:0007168">
    <property type="term" value="P:receptor guanylyl cyclase signaling pathway"/>
    <property type="evidence" value="ECO:0007669"/>
    <property type="project" value="TreeGrafter"/>
</dbReference>
<dbReference type="EMBL" id="JAEHOE010000131">
    <property type="protein sequence ID" value="KAG2485333.1"/>
    <property type="molecule type" value="Genomic_DNA"/>
</dbReference>
<feature type="compositionally biased region" description="Pro residues" evidence="8">
    <location>
        <begin position="348"/>
        <end position="364"/>
    </location>
</feature>
<feature type="region of interest" description="Disordered" evidence="8">
    <location>
        <begin position="570"/>
        <end position="598"/>
    </location>
</feature>
<dbReference type="GO" id="GO:0004016">
    <property type="term" value="F:adenylate cyclase activity"/>
    <property type="evidence" value="ECO:0007669"/>
    <property type="project" value="TreeGrafter"/>
</dbReference>
<evidence type="ECO:0008006" key="13">
    <source>
        <dbReference type="Google" id="ProtNLM"/>
    </source>
</evidence>
<protein>
    <recommendedName>
        <fullName evidence="13">Guanylate cyclase</fullName>
    </recommendedName>
</protein>
<dbReference type="GO" id="GO:0004383">
    <property type="term" value="F:guanylate cyclase activity"/>
    <property type="evidence" value="ECO:0007669"/>
    <property type="project" value="TreeGrafter"/>
</dbReference>
<keyword evidence="5" id="KW-0472">Membrane</keyword>
<dbReference type="InterPro" id="IPR029787">
    <property type="entry name" value="Nucleotide_cyclase"/>
</dbReference>
<feature type="compositionally biased region" description="Basic and acidic residues" evidence="8">
    <location>
        <begin position="835"/>
        <end position="844"/>
    </location>
</feature>
<dbReference type="PANTHER" id="PTHR11920">
    <property type="entry name" value="GUANYLYL CYCLASE"/>
    <property type="match status" value="1"/>
</dbReference>
<proteinExistence type="inferred from homology"/>
<feature type="compositionally biased region" description="Basic and acidic residues" evidence="8">
    <location>
        <begin position="1334"/>
        <end position="1352"/>
    </location>
</feature>
<evidence type="ECO:0000256" key="3">
    <source>
        <dbReference type="ARBA" id="ARBA00022741"/>
    </source>
</evidence>
<comment type="subcellular location">
    <subcellularLocation>
        <location evidence="1">Membrane</location>
    </subcellularLocation>
</comment>
<evidence type="ECO:0000259" key="10">
    <source>
        <dbReference type="PROSITE" id="PS50125"/>
    </source>
</evidence>
<dbReference type="Gene3D" id="3.30.70.1230">
    <property type="entry name" value="Nucleotide cyclase"/>
    <property type="match status" value="1"/>
</dbReference>
<dbReference type="InterPro" id="IPR050401">
    <property type="entry name" value="Cyclic_nucleotide_synthase"/>
</dbReference>
<keyword evidence="3" id="KW-0547">Nucleotide-binding</keyword>
<dbReference type="InterPro" id="IPR001054">
    <property type="entry name" value="A/G_cyclase"/>
</dbReference>
<evidence type="ECO:0000256" key="2">
    <source>
        <dbReference type="ARBA" id="ARBA00022692"/>
    </source>
</evidence>
<keyword evidence="2" id="KW-0812">Transmembrane</keyword>
<feature type="region of interest" description="Disordered" evidence="8">
    <location>
        <begin position="1239"/>
        <end position="1371"/>
    </location>
</feature>
<sequence length="1691" mass="170074">MLEAHTGARELAAPGLRVYAVLCRLRKRTRKAGLLTRCLRAEAEGSDEDHPVLGSLLLRLTPLGPGPTASAPPWPLAALPVESHRTASSGPTAGLVPLLEGVALPSSAGGPCRPAPGPREPPSRGIPQPRARLSSTGSADGAVILALLRLGFVCLEGLPVIVTAFAADGACRYQNAASELYYGRRTGAPAAEGQGPAGAADSADCGGPRGGAAPPDADGGVASGPLLWAAALQQVFAWEPSKLEQLLETTRLQAFEADAEEEAEVEACLGGGSGGVWEGIVRVPASLNPLAAASQSASANGTAPQVESLELPTLRPSHALPDAAALLPPQAGPQPPHASASSTSTAATPPPHPPPAALPSPPLLSSPQQGRNEAGPALLPVDVTAGAAAPEFAPPAVMDRTRAGLVVARGSAGTTGPAGASAVPVLAAGEPAPACRRLGMFRSFTLGSTSRGAALLAAAEPCIASGSTVGPPPAGGRPATSCLSASAASARAAVESGVAEAREAPSAQQEPQGILAGRSLRCGTATGTSEGEGAAHVEHVHVDVYDSGAWACEDPCGRLRVPSAAIAVAPSGDLPSASQTASAGGRVRPNSLGQATAGSAHATLSKQLSHKTLFTSVNPLATSSWQVLCEELQASNPGGSSGGGVRSLFDTPPSCQRAGGAPLLPGVHGPLRALAEDEAAAMSIEAADTVSNASKVAERLLMYSNCPSPLARRAATETGGRALMPPPALPRPLPLQSGLCPHDPAAGAGSEVSMAGGGGVEVSGPDVESSSIPWLLLGSSRRNLRAEPSPVRPGHAGPAPAPPSRQSTEGEPLSRSSLAGRIWAAVRKAGHSNKGQRDRDDKGSCGEALSASASPGPPTPVVSAQRGASAVTLGGVTYTAGVGAAVGQGEVRRHHHSGGLPHRRSFSAFRLNTNSTLLAAGTGSALLPTELPDGSPSTAQRSAASMRAGYPAHLRASFSISRPQLPGSFQASALTHSGTGTHVHPAGVQHALQQCSPPCASPRVVSFANSLRHAPLSQRGLHPTNRATLHGSSLGSAGLAGHTCGGGGASGRTPLPASPCTAAAAAANLTSPNRRHTVDGPGSAGVMGAPHDGAASSAGLCHGAHSPHVSGANASSGGAEVGLQAAVGTPDSATTTDTLAAAPVAPTTAAAATASAAAAEAGPGAPDATSSGEGRAQVVPSGGAAVPPLHETTAARAGSGGRQAPSSCRPPAVRRALLDSQPSEHASRMRAFVELRAARRSCSRGTGPSSAAGGAHSRSRHGVDAASGGGRAGGRASNCAEGSSSESEYEAEPAQTANALRAPDGAPAAVLTGGAGGCRSSPDAAAAPTAMHIARQEGSARSDTEEEVKPREQEEEVAGELKEALGQPRQGASCDLDGGLAWHEVRAAAVTDPDSGARYLVVMQKDVTAKVEAERHIAQVSEAEHRLLEQIFPRHVLAYMTEEGFTPPPPAFNAQAEGADNTGGAQSAHRSLTTLAAWRPYVRDCTRLATWHPQVTVLFADIQGFTPMCKQLPPTVVMKFLNDLFVGFDSLLDVYGVYKVETIGDCYVVAGGLITEDADGMAAVQGGGESDPQQADRVFAFAQAMLRAASRVLMPTTGEPVKIRVGIHSGPVVSGVVGTRMPRFCLFGDSINTASRMESTSQPGSVHVSSDTYSLLTSKHAGWAPTGGIEVKGKGLMETHLWAPPVPTSNV</sequence>
<dbReference type="Proteomes" id="UP000612055">
    <property type="component" value="Unassembled WGS sequence"/>
</dbReference>
<feature type="region of interest" description="Disordered" evidence="8">
    <location>
        <begin position="725"/>
        <end position="771"/>
    </location>
</feature>
<dbReference type="Pfam" id="PF00211">
    <property type="entry name" value="Guanylate_cyc"/>
    <property type="match status" value="1"/>
</dbReference>
<dbReference type="PANTHER" id="PTHR11920:SF335">
    <property type="entry name" value="GUANYLATE CYCLASE"/>
    <property type="match status" value="1"/>
</dbReference>
<name>A0A835XM69_9CHLO</name>
<feature type="region of interest" description="Disordered" evidence="8">
    <location>
        <begin position="828"/>
        <end position="863"/>
    </location>
</feature>
<evidence type="ECO:0000256" key="6">
    <source>
        <dbReference type="ARBA" id="ARBA00023239"/>
    </source>
</evidence>
<gene>
    <name evidence="11" type="ORF">HYH03_015915</name>
</gene>
<comment type="caution">
    <text evidence="11">The sequence shown here is derived from an EMBL/GenBank/DDBJ whole genome shotgun (WGS) entry which is preliminary data.</text>
</comment>
<dbReference type="PROSITE" id="PS50113">
    <property type="entry name" value="PAC"/>
    <property type="match status" value="1"/>
</dbReference>
<evidence type="ECO:0000256" key="1">
    <source>
        <dbReference type="ARBA" id="ARBA00004370"/>
    </source>
</evidence>
<dbReference type="CDD" id="cd07302">
    <property type="entry name" value="CHD"/>
    <property type="match status" value="1"/>
</dbReference>
<dbReference type="SUPFAM" id="SSF55073">
    <property type="entry name" value="Nucleotide cyclase"/>
    <property type="match status" value="1"/>
</dbReference>
<keyword evidence="12" id="KW-1185">Reference proteome</keyword>
<evidence type="ECO:0000259" key="9">
    <source>
        <dbReference type="PROSITE" id="PS50113"/>
    </source>
</evidence>
<dbReference type="SMART" id="SM00044">
    <property type="entry name" value="CYCc"/>
    <property type="match status" value="1"/>
</dbReference>
<feature type="region of interest" description="Disordered" evidence="8">
    <location>
        <begin position="107"/>
        <end position="135"/>
    </location>
</feature>
<dbReference type="InterPro" id="IPR000700">
    <property type="entry name" value="PAS-assoc_C"/>
</dbReference>
<dbReference type="PROSITE" id="PS50125">
    <property type="entry name" value="GUANYLATE_CYCLASE_2"/>
    <property type="match status" value="1"/>
</dbReference>
<comment type="similarity">
    <text evidence="7">Belongs to the adenylyl cyclase class-4/guanylyl cyclase family.</text>
</comment>
<dbReference type="GO" id="GO:0000166">
    <property type="term" value="F:nucleotide binding"/>
    <property type="evidence" value="ECO:0007669"/>
    <property type="project" value="UniProtKB-KW"/>
</dbReference>
<dbReference type="GO" id="GO:0005886">
    <property type="term" value="C:plasma membrane"/>
    <property type="evidence" value="ECO:0007669"/>
    <property type="project" value="TreeGrafter"/>
</dbReference>
<dbReference type="PROSITE" id="PS00452">
    <property type="entry name" value="GUANYLATE_CYCLASE_1"/>
    <property type="match status" value="1"/>
</dbReference>
<evidence type="ECO:0000256" key="5">
    <source>
        <dbReference type="ARBA" id="ARBA00023136"/>
    </source>
</evidence>
<accession>A0A835XM69</accession>
<feature type="region of interest" description="Disordered" evidence="8">
    <location>
        <begin position="324"/>
        <end position="376"/>
    </location>
</feature>
<feature type="domain" description="Guanylate cyclase" evidence="10">
    <location>
        <begin position="1496"/>
        <end position="1638"/>
    </location>
</feature>
<keyword evidence="6 7" id="KW-0456">Lyase</keyword>
<dbReference type="InterPro" id="IPR018297">
    <property type="entry name" value="A/G_cyclase_CS"/>
</dbReference>
<dbReference type="GO" id="GO:0035556">
    <property type="term" value="P:intracellular signal transduction"/>
    <property type="evidence" value="ECO:0007669"/>
    <property type="project" value="InterPro"/>
</dbReference>